<evidence type="ECO:0000313" key="2">
    <source>
        <dbReference type="EMBL" id="RUO21398.1"/>
    </source>
</evidence>
<proteinExistence type="predicted"/>
<sequence>MSGNATATKIDLHCHTTMSDGELTPAELVLRASVMQVDVLAITDHDSVAGWPAACAAQARVAPRMKLIPGVEISTRWQGFEIHILGWNFDPEHPELTALLARQQACRKERAEAIREKLIKQGIASNDLPVVAGDSAAVLTRLHFAEALERHGYVSDVQQAFDRYLGKGQCAYVAPNWCSIEEAVTAIRAASGSSSIAHPLAYDLSNKWLRKLVIEFKENGGDALEVSMSQQGPAQRQWLTELATDYELLGSVGSDFHKPSRFRELGRNLNLPESVQPVWYDWANMQ</sequence>
<dbReference type="PANTHER" id="PTHR42924:SF3">
    <property type="entry name" value="POLYMERASE_HISTIDINOL PHOSPHATASE N-TERMINAL DOMAIN-CONTAINING PROTEIN"/>
    <property type="match status" value="1"/>
</dbReference>
<dbReference type="SMART" id="SM00481">
    <property type="entry name" value="POLIIIAc"/>
    <property type="match status" value="1"/>
</dbReference>
<dbReference type="InterPro" id="IPR004013">
    <property type="entry name" value="PHP_dom"/>
</dbReference>
<dbReference type="OrthoDB" id="9804333at2"/>
<dbReference type="Gene3D" id="3.20.20.140">
    <property type="entry name" value="Metal-dependent hydrolases"/>
    <property type="match status" value="1"/>
</dbReference>
<dbReference type="Gene3D" id="1.10.150.650">
    <property type="match status" value="1"/>
</dbReference>
<dbReference type="SUPFAM" id="SSF89550">
    <property type="entry name" value="PHP domain-like"/>
    <property type="match status" value="1"/>
</dbReference>
<accession>A0A432VXS4</accession>
<evidence type="ECO:0000313" key="3">
    <source>
        <dbReference type="Proteomes" id="UP000288212"/>
    </source>
</evidence>
<dbReference type="PANTHER" id="PTHR42924">
    <property type="entry name" value="EXONUCLEASE"/>
    <property type="match status" value="1"/>
</dbReference>
<gene>
    <name evidence="2" type="ORF">CWE06_00575</name>
</gene>
<dbReference type="InterPro" id="IPR052018">
    <property type="entry name" value="PHP_domain"/>
</dbReference>
<dbReference type="EMBL" id="PIPI01000001">
    <property type="protein sequence ID" value="RUO21398.1"/>
    <property type="molecule type" value="Genomic_DNA"/>
</dbReference>
<organism evidence="2 3">
    <name type="scientific">Aliidiomarina haloalkalitolerans</name>
    <dbReference type="NCBI Taxonomy" id="859059"/>
    <lineage>
        <taxon>Bacteria</taxon>
        <taxon>Pseudomonadati</taxon>
        <taxon>Pseudomonadota</taxon>
        <taxon>Gammaproteobacteria</taxon>
        <taxon>Alteromonadales</taxon>
        <taxon>Idiomarinaceae</taxon>
        <taxon>Aliidiomarina</taxon>
    </lineage>
</organism>
<dbReference type="InterPro" id="IPR003141">
    <property type="entry name" value="Pol/His_phosphatase_N"/>
</dbReference>
<dbReference type="CDD" id="cd07438">
    <property type="entry name" value="PHP_HisPPase_AMP"/>
    <property type="match status" value="1"/>
</dbReference>
<dbReference type="Pfam" id="PF02811">
    <property type="entry name" value="PHP"/>
    <property type="match status" value="1"/>
</dbReference>
<feature type="domain" description="Polymerase/histidinol phosphatase N-terminal" evidence="1">
    <location>
        <begin position="10"/>
        <end position="77"/>
    </location>
</feature>
<reference evidence="2 3" key="1">
    <citation type="journal article" date="2011" name="Front. Microbiol.">
        <title>Genomic signatures of strain selection and enhancement in Bacillus atrophaeus var. globigii, a historical biowarfare simulant.</title>
        <authorList>
            <person name="Gibbons H.S."/>
            <person name="Broomall S.M."/>
            <person name="McNew L.A."/>
            <person name="Daligault H."/>
            <person name="Chapman C."/>
            <person name="Bruce D."/>
            <person name="Karavis M."/>
            <person name="Krepps M."/>
            <person name="McGregor P.A."/>
            <person name="Hong C."/>
            <person name="Park K.H."/>
            <person name="Akmal A."/>
            <person name="Feldman A."/>
            <person name="Lin J.S."/>
            <person name="Chang W.E."/>
            <person name="Higgs B.W."/>
            <person name="Demirev P."/>
            <person name="Lindquist J."/>
            <person name="Liem A."/>
            <person name="Fochler E."/>
            <person name="Read T.D."/>
            <person name="Tapia R."/>
            <person name="Johnson S."/>
            <person name="Bishop-Lilly K.A."/>
            <person name="Detter C."/>
            <person name="Han C."/>
            <person name="Sozhamannan S."/>
            <person name="Rosenzweig C.N."/>
            <person name="Skowronski E.W."/>
        </authorList>
    </citation>
    <scope>NUCLEOTIDE SEQUENCE [LARGE SCALE GENOMIC DNA]</scope>
    <source>
        <strain evidence="2 3">AK5</strain>
    </source>
</reference>
<keyword evidence="3" id="KW-1185">Reference proteome</keyword>
<protein>
    <submittedName>
        <fullName evidence="2">Phosphatase</fullName>
    </submittedName>
</protein>
<dbReference type="AlphaFoldDB" id="A0A432VXS4"/>
<dbReference type="RefSeq" id="WP_126790374.1">
    <property type="nucleotide sequence ID" value="NZ_PIPI01000001.1"/>
</dbReference>
<comment type="caution">
    <text evidence="2">The sequence shown here is derived from an EMBL/GenBank/DDBJ whole genome shotgun (WGS) entry which is preliminary data.</text>
</comment>
<name>A0A432VXS4_9GAMM</name>
<dbReference type="GO" id="GO:0004534">
    <property type="term" value="F:5'-3' RNA exonuclease activity"/>
    <property type="evidence" value="ECO:0007669"/>
    <property type="project" value="TreeGrafter"/>
</dbReference>
<dbReference type="GO" id="GO:0035312">
    <property type="term" value="F:5'-3' DNA exonuclease activity"/>
    <property type="evidence" value="ECO:0007669"/>
    <property type="project" value="TreeGrafter"/>
</dbReference>
<dbReference type="InterPro" id="IPR016195">
    <property type="entry name" value="Pol/histidinol_Pase-like"/>
</dbReference>
<dbReference type="Proteomes" id="UP000288212">
    <property type="component" value="Unassembled WGS sequence"/>
</dbReference>
<evidence type="ECO:0000259" key="1">
    <source>
        <dbReference type="SMART" id="SM00481"/>
    </source>
</evidence>